<comment type="caution">
    <text evidence="2">The sequence shown here is derived from an EMBL/GenBank/DDBJ whole genome shotgun (WGS) entry which is preliminary data.</text>
</comment>
<feature type="domain" description="Fibronectin type-III" evidence="1">
    <location>
        <begin position="34"/>
        <end position="125"/>
    </location>
</feature>
<dbReference type="CDD" id="cd00063">
    <property type="entry name" value="FN3"/>
    <property type="match status" value="1"/>
</dbReference>
<reference evidence="2 3" key="1">
    <citation type="journal article" date="2004" name="Int. J. Syst. Evol. Microbiol.">
        <title>Kaistella koreensis gen. nov., sp. nov., a novel member of the Chryseobacterium-Bergeyella-Riemerella branch.</title>
        <authorList>
            <person name="Kim M.K."/>
            <person name="Im W.T."/>
            <person name="Shin Y.K."/>
            <person name="Lim J.H."/>
            <person name="Kim S.H."/>
            <person name="Lee B.C."/>
            <person name="Park M.Y."/>
            <person name="Lee K.Y."/>
            <person name="Lee S.T."/>
        </authorList>
    </citation>
    <scope>NUCLEOTIDE SEQUENCE [LARGE SCALE GENOMIC DNA]</scope>
    <source>
        <strain evidence="2 3">CCUG 49689</strain>
    </source>
</reference>
<sequence>MNFKSTFLGILFSVIALMGCSRDEGGSAATPENKCGKVSSVIFQTSPSSVTLNYVSGNNANSFKIEYGLTGFAQGSGKKITTSNTYAEITDLLPSTTYDFYITGICSSTENSEPYKLTSVTTQQSSCNGTVSAEFYQYDPNQIILQVGYSGGSFYYHEVEFGPAGFALGSGTRIKGENYANNLYFNNLPQNQTYDFYVRTFCSAGDPTAFKKYSYNAVPTCPKPFNLNSYVISGQCNVGMGATRGFSWSSYGSPQSYTVSLIQNVNDPPGGQEFTTSNTSIAISNMYCLWKGFYVRSNCSGSTGSSAWAGPFIF</sequence>
<accession>A0A0J7J2M5</accession>
<dbReference type="InterPro" id="IPR036116">
    <property type="entry name" value="FN3_sf"/>
</dbReference>
<gene>
    <name evidence="2" type="ORF">ACM44_02370</name>
</gene>
<evidence type="ECO:0000313" key="3">
    <source>
        <dbReference type="Proteomes" id="UP000035900"/>
    </source>
</evidence>
<dbReference type="PROSITE" id="PS51257">
    <property type="entry name" value="PROKAR_LIPOPROTEIN"/>
    <property type="match status" value="1"/>
</dbReference>
<dbReference type="PATRIC" id="fig|1304281.5.peg.514"/>
<keyword evidence="3" id="KW-1185">Reference proteome</keyword>
<evidence type="ECO:0000259" key="1">
    <source>
        <dbReference type="PROSITE" id="PS50853"/>
    </source>
</evidence>
<dbReference type="RefSeq" id="WP_048498505.1">
    <property type="nucleotide sequence ID" value="NZ_LFNG01000003.1"/>
</dbReference>
<proteinExistence type="predicted"/>
<protein>
    <recommendedName>
        <fullName evidence="1">Fibronectin type-III domain-containing protein</fullName>
    </recommendedName>
</protein>
<dbReference type="OrthoDB" id="1233892at2"/>
<name>A0A0J7J2M5_9FLAO</name>
<dbReference type="Proteomes" id="UP000035900">
    <property type="component" value="Unassembled WGS sequence"/>
</dbReference>
<dbReference type="EMBL" id="LFNG01000003">
    <property type="protein sequence ID" value="KMQ72309.1"/>
    <property type="molecule type" value="Genomic_DNA"/>
</dbReference>
<dbReference type="SUPFAM" id="SSF49265">
    <property type="entry name" value="Fibronectin type III"/>
    <property type="match status" value="1"/>
</dbReference>
<dbReference type="PROSITE" id="PS50853">
    <property type="entry name" value="FN3"/>
    <property type="match status" value="1"/>
</dbReference>
<organism evidence="2 3">
    <name type="scientific">Chryseobacterium koreense CCUG 49689</name>
    <dbReference type="NCBI Taxonomy" id="1304281"/>
    <lineage>
        <taxon>Bacteria</taxon>
        <taxon>Pseudomonadati</taxon>
        <taxon>Bacteroidota</taxon>
        <taxon>Flavobacteriia</taxon>
        <taxon>Flavobacteriales</taxon>
        <taxon>Weeksellaceae</taxon>
        <taxon>Chryseobacterium group</taxon>
        <taxon>Chryseobacterium</taxon>
    </lineage>
</organism>
<dbReference type="Gene3D" id="2.60.40.10">
    <property type="entry name" value="Immunoglobulins"/>
    <property type="match status" value="1"/>
</dbReference>
<dbReference type="STRING" id="1304281.ACM44_02370"/>
<dbReference type="AlphaFoldDB" id="A0A0J7J2M5"/>
<evidence type="ECO:0000313" key="2">
    <source>
        <dbReference type="EMBL" id="KMQ72309.1"/>
    </source>
</evidence>
<dbReference type="InterPro" id="IPR003961">
    <property type="entry name" value="FN3_dom"/>
</dbReference>
<dbReference type="InterPro" id="IPR013783">
    <property type="entry name" value="Ig-like_fold"/>
</dbReference>